<dbReference type="Gene3D" id="3.30.450.20">
    <property type="entry name" value="PAS domain"/>
    <property type="match status" value="1"/>
</dbReference>
<keyword evidence="7" id="KW-0067">ATP-binding</keyword>
<dbReference type="PROSITE" id="PS50109">
    <property type="entry name" value="HIS_KIN"/>
    <property type="match status" value="1"/>
</dbReference>
<dbReference type="Pfam" id="PF12282">
    <property type="entry name" value="GAF_PdtaS"/>
    <property type="match status" value="1"/>
</dbReference>
<dbReference type="InterPro" id="IPR003594">
    <property type="entry name" value="HATPase_dom"/>
</dbReference>
<evidence type="ECO:0000256" key="2">
    <source>
        <dbReference type="ARBA" id="ARBA00012438"/>
    </source>
</evidence>
<comment type="catalytic activity">
    <reaction evidence="1">
        <text>ATP + protein L-histidine = ADP + protein N-phospho-L-histidine.</text>
        <dbReference type="EC" id="2.7.13.3"/>
    </reaction>
</comment>
<dbReference type="InterPro" id="IPR035965">
    <property type="entry name" value="PAS-like_dom_sf"/>
</dbReference>
<accession>A0A6N2ZF63</accession>
<keyword evidence="5" id="KW-0547">Nucleotide-binding</keyword>
<dbReference type="RefSeq" id="WP_021842171.1">
    <property type="nucleotide sequence ID" value="NZ_CACRUX010000015.1"/>
</dbReference>
<dbReference type="InterPro" id="IPR005467">
    <property type="entry name" value="His_kinase_dom"/>
</dbReference>
<dbReference type="GO" id="GO:0004673">
    <property type="term" value="F:protein histidine kinase activity"/>
    <property type="evidence" value="ECO:0007669"/>
    <property type="project" value="UniProtKB-EC"/>
</dbReference>
<sequence>MALDIANPDEAILRKLCDTYSDLTADEVKELVQVIYHLADSLLYPDADVFIDIYNEVTKSALVVYHRQPLIKPSMYEKTVVGLDALLENEPGVLRSIATGLNTLGLIAVSQEGKLITQNIYPIKLLDKTIGVLIVETDAGTPGMATSNDLKPSTIMSAEEEAQNFFVDRLSENVLIFDGDGYLITANEEAKQLYKKLGYQDEIIGLFYDNLTLDYYTFDYIKFRAERSSSNWFFDVETHYLQYYFTIKYSWIKNKQRLVVIIQDTTEVKKREEELVLKAVAIREIHHRVKNNLQSIVSLLKIQERRAQSDETKKVLHDSISRIMTIASTHELLSKQVDSYTSLKQTLTTVIHNFHHMFGNFRDIEIFMHVDDSIYVTTDQVVTISLIVNELLQNIFDHAYLPNQSGKVQIIGKIVDSKIYIEVSDDGCGFDTKTVKADSLGLLIINGYVKDKLKGKLNIESGKSGTKVYFRFQKSNDVVV</sequence>
<feature type="domain" description="Histidine kinase" evidence="9">
    <location>
        <begin position="284"/>
        <end position="476"/>
    </location>
</feature>
<dbReference type="AlphaFoldDB" id="A0A6N2ZF63"/>
<dbReference type="PANTHER" id="PTHR41523">
    <property type="entry name" value="TWO-COMPONENT SYSTEM SENSOR PROTEIN"/>
    <property type="match status" value="1"/>
</dbReference>
<dbReference type="SUPFAM" id="SSF55785">
    <property type="entry name" value="PYP-like sensor domain (PAS domain)"/>
    <property type="match status" value="1"/>
</dbReference>
<keyword evidence="8" id="KW-0902">Two-component regulatory system</keyword>
<organism evidence="10">
    <name type="scientific">Veillonella ratti</name>
    <dbReference type="NCBI Taxonomy" id="103892"/>
    <lineage>
        <taxon>Bacteria</taxon>
        <taxon>Bacillati</taxon>
        <taxon>Bacillota</taxon>
        <taxon>Negativicutes</taxon>
        <taxon>Veillonellales</taxon>
        <taxon>Veillonellaceae</taxon>
        <taxon>Veillonella</taxon>
    </lineage>
</organism>
<dbReference type="GO" id="GO:0000160">
    <property type="term" value="P:phosphorelay signal transduction system"/>
    <property type="evidence" value="ECO:0007669"/>
    <property type="project" value="UniProtKB-KW"/>
</dbReference>
<dbReference type="Pfam" id="PF07568">
    <property type="entry name" value="HisKA_2"/>
    <property type="match status" value="1"/>
</dbReference>
<dbReference type="Pfam" id="PF02518">
    <property type="entry name" value="HATPase_c"/>
    <property type="match status" value="1"/>
</dbReference>
<name>A0A6N2ZF63_9FIRM</name>
<dbReference type="InterPro" id="IPR036890">
    <property type="entry name" value="HATPase_C_sf"/>
</dbReference>
<evidence type="ECO:0000256" key="4">
    <source>
        <dbReference type="ARBA" id="ARBA00022679"/>
    </source>
</evidence>
<dbReference type="EMBL" id="CACRUX010000015">
    <property type="protein sequence ID" value="VYT77831.1"/>
    <property type="molecule type" value="Genomic_DNA"/>
</dbReference>
<evidence type="ECO:0000259" key="9">
    <source>
        <dbReference type="PROSITE" id="PS50109"/>
    </source>
</evidence>
<dbReference type="GO" id="GO:0005524">
    <property type="term" value="F:ATP binding"/>
    <property type="evidence" value="ECO:0007669"/>
    <property type="project" value="UniProtKB-KW"/>
</dbReference>
<protein>
    <recommendedName>
        <fullName evidence="2">histidine kinase</fullName>
        <ecNumber evidence="2">2.7.13.3</ecNumber>
    </recommendedName>
</protein>
<reference evidence="10" key="1">
    <citation type="submission" date="2019-11" db="EMBL/GenBank/DDBJ databases">
        <authorList>
            <person name="Feng L."/>
        </authorList>
    </citation>
    <scope>NUCLEOTIDE SEQUENCE</scope>
    <source>
        <strain evidence="10">VrattiLFYP33</strain>
    </source>
</reference>
<dbReference type="Gene3D" id="3.30.450.280">
    <property type="entry name" value="GAF domain"/>
    <property type="match status" value="1"/>
</dbReference>
<evidence type="ECO:0000256" key="7">
    <source>
        <dbReference type="ARBA" id="ARBA00022840"/>
    </source>
</evidence>
<keyword evidence="6 10" id="KW-0418">Kinase</keyword>
<evidence type="ECO:0000256" key="3">
    <source>
        <dbReference type="ARBA" id="ARBA00022553"/>
    </source>
</evidence>
<gene>
    <name evidence="10" type="primary">pdtaS_1</name>
    <name evidence="10" type="ORF">VRLFYP33_00508</name>
</gene>
<keyword evidence="4 10" id="KW-0808">Transferase</keyword>
<dbReference type="InterPro" id="IPR038424">
    <property type="entry name" value="H_kinase_PdtaS_GAF_sf"/>
</dbReference>
<evidence type="ECO:0000256" key="8">
    <source>
        <dbReference type="ARBA" id="ARBA00023012"/>
    </source>
</evidence>
<evidence type="ECO:0000256" key="1">
    <source>
        <dbReference type="ARBA" id="ARBA00000085"/>
    </source>
</evidence>
<dbReference type="Gene3D" id="3.30.565.10">
    <property type="entry name" value="Histidine kinase-like ATPase, C-terminal domain"/>
    <property type="match status" value="1"/>
</dbReference>
<keyword evidence="3" id="KW-0597">Phosphoprotein</keyword>
<proteinExistence type="predicted"/>
<dbReference type="SUPFAM" id="SSF55874">
    <property type="entry name" value="ATPase domain of HSP90 chaperone/DNA topoisomerase II/histidine kinase"/>
    <property type="match status" value="1"/>
</dbReference>
<evidence type="ECO:0000256" key="6">
    <source>
        <dbReference type="ARBA" id="ARBA00022777"/>
    </source>
</evidence>
<evidence type="ECO:0000256" key="5">
    <source>
        <dbReference type="ARBA" id="ARBA00022741"/>
    </source>
</evidence>
<dbReference type="InterPro" id="IPR022066">
    <property type="entry name" value="PdtaS_GAF"/>
</dbReference>
<dbReference type="InterPro" id="IPR011495">
    <property type="entry name" value="Sig_transdc_His_kin_sub2_dim/P"/>
</dbReference>
<evidence type="ECO:0000313" key="10">
    <source>
        <dbReference type="EMBL" id="VYT77831.1"/>
    </source>
</evidence>
<dbReference type="EC" id="2.7.13.3" evidence="2"/>
<dbReference type="PANTHER" id="PTHR41523:SF8">
    <property type="entry name" value="ETHYLENE RESPONSE SENSOR PROTEIN"/>
    <property type="match status" value="1"/>
</dbReference>